<evidence type="ECO:0008006" key="3">
    <source>
        <dbReference type="Google" id="ProtNLM"/>
    </source>
</evidence>
<dbReference type="Proteomes" id="UP000516127">
    <property type="component" value="Genome"/>
</dbReference>
<dbReference type="KEGG" id="vg:63210400"/>
<sequence length="80" mass="8655">MTRKFKAFLASIWIVPVGAMVVACAPGEPDPAGNTVGGTKFTGWSQPHYVDLPDGRKVMCVWESVYTNNGGPSCDWDHAK</sequence>
<dbReference type="PROSITE" id="PS51257">
    <property type="entry name" value="PROKAR_LIPOPROTEIN"/>
    <property type="match status" value="1"/>
</dbReference>
<evidence type="ECO:0000313" key="1">
    <source>
        <dbReference type="EMBL" id="QNL30716.1"/>
    </source>
</evidence>
<protein>
    <recommendedName>
        <fullName evidence="3">Lipoprotein</fullName>
    </recommendedName>
</protein>
<evidence type="ECO:0000313" key="2">
    <source>
        <dbReference type="Proteomes" id="UP000516127"/>
    </source>
</evidence>
<keyword evidence="2" id="KW-1185">Reference proteome</keyword>
<accession>A0A7G9A277</accession>
<organism evidence="1 2">
    <name type="scientific">Mycobacterium phage Estes</name>
    <dbReference type="NCBI Taxonomy" id="2759459"/>
    <lineage>
        <taxon>Viruses</taxon>
        <taxon>Duplodnaviria</taxon>
        <taxon>Heunggongvirae</taxon>
        <taxon>Uroviricota</taxon>
        <taxon>Caudoviricetes</taxon>
        <taxon>Vilmaviridae</taxon>
        <taxon>Mclasvirinae</taxon>
        <taxon>Reyvirus</taxon>
        <taxon>Reyvirus estes</taxon>
    </lineage>
</organism>
<dbReference type="GeneID" id="63210400"/>
<proteinExistence type="predicted"/>
<name>A0A7G9A277_9CAUD</name>
<gene>
    <name evidence="1" type="primary">7</name>
    <name evidence="1" type="ORF">SEA_ESTES_7</name>
</gene>
<dbReference type="EMBL" id="MT657341">
    <property type="protein sequence ID" value="QNL30716.1"/>
    <property type="molecule type" value="Genomic_DNA"/>
</dbReference>
<dbReference type="RefSeq" id="YP_010013762.1">
    <property type="nucleotide sequence ID" value="NC_053514.1"/>
</dbReference>
<reference evidence="1 2" key="1">
    <citation type="submission" date="2020-06" db="EMBL/GenBank/DDBJ databases">
        <authorList>
            <person name="Allen T."/>
            <person name="Groscost A."/>
            <person name="Boice M."/>
            <person name="Bramwell-Butcher J."/>
            <person name="Davis-Nicholson M."/>
            <person name="Dedinsky M."/>
            <person name="DeKlotz J."/>
            <person name="Gardner J."/>
            <person name="Grosser P."/>
            <person name="Husler K."/>
            <person name="Lau J.R."/>
            <person name="Monlux M."/>
            <person name="Schlesinger M.K."/>
            <person name="Scholes A."/>
            <person name="Waughman L."/>
            <person name="Poxleitner M.K."/>
            <person name="Anders K.R."/>
            <person name="Garlena R.A."/>
            <person name="Russell D.A."/>
            <person name="Pope W.H."/>
            <person name="Jacobs-Sera D."/>
            <person name="Hatfull G.F."/>
        </authorList>
    </citation>
    <scope>NUCLEOTIDE SEQUENCE [LARGE SCALE GENOMIC DNA]</scope>
</reference>